<comment type="subcellular location">
    <subcellularLocation>
        <location evidence="1">Cytoplasm</location>
        <location evidence="1">Nucleoid</location>
    </subcellularLocation>
</comment>
<dbReference type="PANTHER" id="PTHR38097">
    <property type="match status" value="1"/>
</dbReference>
<proteinExistence type="inferred from homology"/>
<evidence type="ECO:0000256" key="4">
    <source>
        <dbReference type="ARBA" id="ARBA00023125"/>
    </source>
</evidence>
<dbReference type="InterPro" id="IPR027444">
    <property type="entry name" value="H-NS_C_dom"/>
</dbReference>
<comment type="caution">
    <text evidence="7">The sequence shown here is derived from an EMBL/GenBank/DDBJ whole genome shotgun (WGS) entry which is preliminary data.</text>
</comment>
<dbReference type="Proteomes" id="UP000660885">
    <property type="component" value="Unassembled WGS sequence"/>
</dbReference>
<reference evidence="7 8" key="1">
    <citation type="submission" date="2021-01" db="EMBL/GenBank/DDBJ databases">
        <title>Belnapia mucosa sp. nov. and Belnapia arida sp. nov., isolated from the Tabernas Desert (Almeria, Spain).</title>
        <authorList>
            <person name="Molina-Menor E."/>
            <person name="Vidal-Verdu A."/>
            <person name="Calonge A."/>
            <person name="Satari L."/>
            <person name="Pereto J."/>
            <person name="Porcar M."/>
        </authorList>
    </citation>
    <scope>NUCLEOTIDE SEQUENCE [LARGE SCALE GENOMIC DNA]</scope>
    <source>
        <strain evidence="7 8">T18</strain>
    </source>
</reference>
<feature type="region of interest" description="Disordered" evidence="5">
    <location>
        <begin position="1"/>
        <end position="23"/>
    </location>
</feature>
<dbReference type="SMART" id="SM00528">
    <property type="entry name" value="HNS"/>
    <property type="match status" value="1"/>
</dbReference>
<dbReference type="PANTHER" id="PTHR38097:SF2">
    <property type="entry name" value="DNA-BINDING PROTEIN STPA"/>
    <property type="match status" value="1"/>
</dbReference>
<gene>
    <name evidence="7" type="ORF">JMJ56_32695</name>
</gene>
<comment type="similarity">
    <text evidence="2">Belongs to the histone-like protein H-NS family.</text>
</comment>
<dbReference type="RefSeq" id="WP_202836048.1">
    <property type="nucleotide sequence ID" value="NZ_JAETWB010000109.1"/>
</dbReference>
<feature type="region of interest" description="Disordered" evidence="5">
    <location>
        <begin position="82"/>
        <end position="118"/>
    </location>
</feature>
<evidence type="ECO:0000256" key="1">
    <source>
        <dbReference type="ARBA" id="ARBA00004453"/>
    </source>
</evidence>
<evidence type="ECO:0000313" key="8">
    <source>
        <dbReference type="Proteomes" id="UP000660885"/>
    </source>
</evidence>
<feature type="domain" description="DNA-binding protein H-NS-like C-terminal" evidence="6">
    <location>
        <begin position="95"/>
        <end position="138"/>
    </location>
</feature>
<keyword evidence="4" id="KW-0238">DNA-binding</keyword>
<feature type="compositionally biased region" description="Basic and acidic residues" evidence="5">
    <location>
        <begin position="1"/>
        <end position="16"/>
    </location>
</feature>
<dbReference type="Pfam" id="PF00816">
    <property type="entry name" value="Histone_HNS"/>
    <property type="match status" value="1"/>
</dbReference>
<evidence type="ECO:0000259" key="6">
    <source>
        <dbReference type="SMART" id="SM00528"/>
    </source>
</evidence>
<dbReference type="EMBL" id="JAETWB010000109">
    <property type="protein sequence ID" value="MBL6082718.1"/>
    <property type="molecule type" value="Genomic_DNA"/>
</dbReference>
<accession>A0ABS1UDH8</accession>
<evidence type="ECO:0000256" key="3">
    <source>
        <dbReference type="ARBA" id="ARBA00022490"/>
    </source>
</evidence>
<dbReference type="InterPro" id="IPR037150">
    <property type="entry name" value="H-NS_C_dom_sf"/>
</dbReference>
<evidence type="ECO:0000313" key="7">
    <source>
        <dbReference type="EMBL" id="MBL6082718.1"/>
    </source>
</evidence>
<dbReference type="SUPFAM" id="SSF81273">
    <property type="entry name" value="H-NS histone-like proteins"/>
    <property type="match status" value="1"/>
</dbReference>
<protein>
    <submittedName>
        <fullName evidence="7">H-NS histone family protein</fullName>
    </submittedName>
</protein>
<organism evidence="7 8">
    <name type="scientific">Belnapia arida</name>
    <dbReference type="NCBI Taxonomy" id="2804533"/>
    <lineage>
        <taxon>Bacteria</taxon>
        <taxon>Pseudomonadati</taxon>
        <taxon>Pseudomonadota</taxon>
        <taxon>Alphaproteobacteria</taxon>
        <taxon>Acetobacterales</taxon>
        <taxon>Roseomonadaceae</taxon>
        <taxon>Belnapia</taxon>
    </lineage>
</organism>
<evidence type="ECO:0000256" key="5">
    <source>
        <dbReference type="SAM" id="MobiDB-lite"/>
    </source>
</evidence>
<keyword evidence="3" id="KW-0963">Cytoplasm</keyword>
<evidence type="ECO:0000256" key="2">
    <source>
        <dbReference type="ARBA" id="ARBA00010610"/>
    </source>
</evidence>
<name>A0ABS1UDH8_9PROT</name>
<sequence>MSDSDSTHRSKRKTDTGSESLTAGQILAGLETLGVADLRQVVASAEAQIQAKADVARQAFVAETLDKAKALGLSIRDLFGEVPSAPKRGRGKAKTSGGEGVQPKYKGPNGELWSGRGRTPKWVQLAEAEGKSRNDYLIK</sequence>
<dbReference type="Gene3D" id="4.10.430.10">
    <property type="entry name" value="Histone-like protein H-NS, C-terminal domain"/>
    <property type="match status" value="1"/>
</dbReference>
<keyword evidence="8" id="KW-1185">Reference proteome</keyword>